<evidence type="ECO:0008006" key="6">
    <source>
        <dbReference type="Google" id="ProtNLM"/>
    </source>
</evidence>
<accession>A0A059Y854</accession>
<organism evidence="4 5">
    <name type="scientific">Mycoplasmopsis bovis CQ-W70</name>
    <dbReference type="NCBI Taxonomy" id="1316930"/>
    <lineage>
        <taxon>Bacteria</taxon>
        <taxon>Bacillati</taxon>
        <taxon>Mycoplasmatota</taxon>
        <taxon>Mycoplasmoidales</taxon>
        <taxon>Metamycoplasmataceae</taxon>
        <taxon>Mycoplasmopsis</taxon>
    </lineage>
</organism>
<reference evidence="4 5" key="1">
    <citation type="submission" date="2013-04" db="EMBL/GenBank/DDBJ databases">
        <authorList>
            <person name="Lin L."/>
            <person name="Zeng Z."/>
            <person name="Xie J."/>
            <person name="Luo L."/>
            <person name="Yang Z."/>
            <person name="Liang W."/>
            <person name="Lin H."/>
            <person name="Dong C."/>
            <person name="Sun Y."/>
        </authorList>
    </citation>
    <scope>NUCLEOTIDE SEQUENCE [LARGE SCALE GENOMIC DNA]</scope>
    <source>
        <strain evidence="4 5">CQ-W70</strain>
    </source>
</reference>
<feature type="transmembrane region" description="Helical" evidence="3">
    <location>
        <begin position="37"/>
        <end position="58"/>
    </location>
</feature>
<dbReference type="HOGENOM" id="CLU_385804_0_0_14"/>
<gene>
    <name evidence="4" type="ORF">K668_01020</name>
</gene>
<dbReference type="EMBL" id="CP005933">
    <property type="protein sequence ID" value="AIA33792.1"/>
    <property type="molecule type" value="Genomic_DNA"/>
</dbReference>
<proteinExistence type="predicted"/>
<feature type="region of interest" description="Disordered" evidence="2">
    <location>
        <begin position="455"/>
        <end position="477"/>
    </location>
</feature>
<feature type="compositionally biased region" description="Low complexity" evidence="2">
    <location>
        <begin position="455"/>
        <end position="474"/>
    </location>
</feature>
<keyword evidence="3" id="KW-0812">Transmembrane</keyword>
<dbReference type="RefSeq" id="WP_013954650.1">
    <property type="nucleotide sequence ID" value="NZ_CP005933.1"/>
</dbReference>
<dbReference type="AlphaFoldDB" id="A0A059Y854"/>
<protein>
    <recommendedName>
        <fullName evidence="6">Membrane protein P80</fullName>
    </recommendedName>
</protein>
<dbReference type="SMR" id="A0A059Y854"/>
<keyword evidence="1" id="KW-0175">Coiled coil</keyword>
<keyword evidence="3" id="KW-1133">Transmembrane helix</keyword>
<evidence type="ECO:0000256" key="1">
    <source>
        <dbReference type="SAM" id="Coils"/>
    </source>
</evidence>
<feature type="region of interest" description="Disordered" evidence="2">
    <location>
        <begin position="1"/>
        <end position="32"/>
    </location>
</feature>
<dbReference type="KEGG" id="mbq:K668_01020"/>
<dbReference type="NCBIfam" id="NF045833">
    <property type="entry name" value="P80_membrane"/>
    <property type="match status" value="1"/>
</dbReference>
<keyword evidence="3" id="KW-0472">Membrane</keyword>
<evidence type="ECO:0000256" key="3">
    <source>
        <dbReference type="SAM" id="Phobius"/>
    </source>
</evidence>
<name>A0A059Y854_MYCBV</name>
<evidence type="ECO:0000256" key="2">
    <source>
        <dbReference type="SAM" id="MobiDB-lite"/>
    </source>
</evidence>
<feature type="coiled-coil region" evidence="1">
    <location>
        <begin position="584"/>
        <end position="614"/>
    </location>
</feature>
<dbReference type="Proteomes" id="UP000027182">
    <property type="component" value="Chromosome"/>
</dbReference>
<sequence>MGKKKTPFFERLLQKNAEQENKNKTTGKSKKSRSWKIATTSTVLVLAVATGITVPLVINSTKKNFIDGYASNTNVASAKIGDHNLDLNFGDFKDIYQNHNTSTSEERLKEIDKIILYYLYDQEQKASAEYQKLWNDSKRSDEKDNNSFRLPTLDELKTKFKNELVDIENNMKLQFGTANWQTEFNKHLVQKYNGAKNIDEAVKNKTFEHIKSDALRRFRLINGDSKKDEIERKGKDGKHVFGWWHKDNNENKFIELEDKSKLALATDSFVFKDSYKSIDPFIDSYIANEKPRIISEFTIPGIAPAKKNEKWKIDKNIFLRYLFYAKEGTFGLSKVTEGYNVVKEKFNSFDHYIKSVVDKANGKNILPDEAIQYSSILNMFSTSKEDIKKNWGTSGLTSISELVTGDNFQKFLANNPKLLFGENYSSGSTNGNKPKEIELFEKIKEISEKIAEVAKSSNGMSGSSSTGSSSNNNGALISNNTQATEYNTMLEKFFTEVNESQNKGLTEKVFEENILKKFVAIFEDKEKIQTVYKVKFNGNNIGAKNVTGILSPEGFKLLIFGDEIKKDELVKMIKNDFILNNKYKKQLGVRYNALQKLNKQLSRNEYILKMLQDNEFKEYLKTQNNNFATDQNGKKLENVKYNEQSIKDLITSSTAAIQFDKISNFIKLSKAAATWIETRAKNNYDELFELKDGKAYFKHNKDKTAASLVLEYLKKQFNLEAK</sequence>
<dbReference type="PATRIC" id="fig|1316930.3.peg.213"/>
<evidence type="ECO:0000313" key="4">
    <source>
        <dbReference type="EMBL" id="AIA33792.1"/>
    </source>
</evidence>
<evidence type="ECO:0000313" key="5">
    <source>
        <dbReference type="Proteomes" id="UP000027182"/>
    </source>
</evidence>